<evidence type="ECO:0000313" key="1">
    <source>
        <dbReference type="EMBL" id="RQH57474.1"/>
    </source>
</evidence>
<evidence type="ECO:0000313" key="2">
    <source>
        <dbReference type="Proteomes" id="UP000269154"/>
    </source>
</evidence>
<organism evidence="1 2">
    <name type="scientific">Okeania hirsuta</name>
    <dbReference type="NCBI Taxonomy" id="1458930"/>
    <lineage>
        <taxon>Bacteria</taxon>
        <taxon>Bacillati</taxon>
        <taxon>Cyanobacteriota</taxon>
        <taxon>Cyanophyceae</taxon>
        <taxon>Oscillatoriophycideae</taxon>
        <taxon>Oscillatoriales</taxon>
        <taxon>Microcoleaceae</taxon>
        <taxon>Okeania</taxon>
    </lineage>
</organism>
<evidence type="ECO:0008006" key="3">
    <source>
        <dbReference type="Google" id="ProtNLM"/>
    </source>
</evidence>
<dbReference type="Pfam" id="PF05721">
    <property type="entry name" value="PhyH"/>
    <property type="match status" value="1"/>
</dbReference>
<reference evidence="1 2" key="1">
    <citation type="journal article" date="2018" name="ACS Chem. Biol.">
        <title>Ketoreductase domain dysfunction expands chemodiversity: malyngamide biosynthesis in the cyanobacterium Okeania hirsuta.</title>
        <authorList>
            <person name="Moss N.A."/>
            <person name="Leao T."/>
            <person name="Rankin M."/>
            <person name="McCullough T.M."/>
            <person name="Qu P."/>
            <person name="Korobeynikov A."/>
            <person name="Smith J.L."/>
            <person name="Gerwick L."/>
            <person name="Gerwick W.H."/>
        </authorList>
    </citation>
    <scope>NUCLEOTIDE SEQUENCE [LARGE SCALE GENOMIC DNA]</scope>
    <source>
        <strain evidence="1 2">PAB10Feb10-1</strain>
    </source>
</reference>
<protein>
    <recommendedName>
        <fullName evidence="3">Phytanoyl-CoA dioxygenase</fullName>
    </recommendedName>
</protein>
<dbReference type="SUPFAM" id="SSF51197">
    <property type="entry name" value="Clavaminate synthase-like"/>
    <property type="match status" value="1"/>
</dbReference>
<dbReference type="Proteomes" id="UP000269154">
    <property type="component" value="Unassembled WGS sequence"/>
</dbReference>
<dbReference type="EMBL" id="RCBY01000003">
    <property type="protein sequence ID" value="RQH57474.1"/>
    <property type="molecule type" value="Genomic_DNA"/>
</dbReference>
<dbReference type="AlphaFoldDB" id="A0A3N6PLN6"/>
<comment type="caution">
    <text evidence="1">The sequence shown here is derived from an EMBL/GenBank/DDBJ whole genome shotgun (WGS) entry which is preliminary data.</text>
</comment>
<gene>
    <name evidence="1" type="ORF">D5R40_01280</name>
</gene>
<proteinExistence type="predicted"/>
<name>A0A3N6PLN6_9CYAN</name>
<dbReference type="GO" id="GO:0016706">
    <property type="term" value="F:2-oxoglutarate-dependent dioxygenase activity"/>
    <property type="evidence" value="ECO:0007669"/>
    <property type="project" value="UniProtKB-ARBA"/>
</dbReference>
<accession>A0A3N6PLN6</accession>
<keyword evidence="2" id="KW-1185">Reference proteome</keyword>
<dbReference type="InterPro" id="IPR008775">
    <property type="entry name" value="Phytyl_CoA_dOase-like"/>
</dbReference>
<dbReference type="OrthoDB" id="9809821at2"/>
<sequence>MQNITKHQHITRASGRCQTSYCHQPNNCHLWHRDSYPKLLSGVGKTINVYIALTEVNKFNGFEFIPNAKKDRNLSVKMTDPFSGNNFFEVTEKLAENSVPVILKPGQFVMFTDELIHRSVCNTSGQVRLSLTLRVTQPSVEVLPNYNPNYQQSVLL</sequence>
<dbReference type="Gene3D" id="2.60.120.620">
    <property type="entry name" value="q2cbj1_9rhob like domain"/>
    <property type="match status" value="1"/>
</dbReference>